<feature type="chain" id="PRO_5002624689" evidence="1">
    <location>
        <begin position="20"/>
        <end position="516"/>
    </location>
</feature>
<dbReference type="InParanoid" id="A0ECN6"/>
<protein>
    <submittedName>
        <fullName evidence="2">Uncharacterized protein</fullName>
    </submittedName>
</protein>
<dbReference type="OrthoDB" id="282595at2759"/>
<dbReference type="PANTHER" id="PTHR39767:SF2">
    <property type="entry name" value="CHROMOSOME UNDETERMINED SCAFFOLD_1, WHOLE GENOME SHOTGUN SEQUENCE"/>
    <property type="match status" value="1"/>
</dbReference>
<evidence type="ECO:0000313" key="3">
    <source>
        <dbReference type="Proteomes" id="UP000000600"/>
    </source>
</evidence>
<dbReference type="KEGG" id="ptm:GSPATT00003922001"/>
<dbReference type="AlphaFoldDB" id="A0ECN6"/>
<dbReference type="Proteomes" id="UP000000600">
    <property type="component" value="Unassembled WGS sequence"/>
</dbReference>
<evidence type="ECO:0000313" key="2">
    <source>
        <dbReference type="EMBL" id="CAK93053.1"/>
    </source>
</evidence>
<sequence length="516" mass="59059">MKHNIFILILLCLANTLEQWDIIYQSFQDTNTMDTSGWILSNNYNGLTFSTCAGSRLYGGYNLFGANTILSKLFSLPPHYKINLTFEFWKIDSWDAEYVYMFVDDKSFTKVYQFWEGDSLCGMSTEKDLVEIITFNMNHTLESLIILITSNLNQPPTDESWGIRDFTLSIVKCPSGCLYCSDDIFDNCYYWIWFLSLWQSSIALNGWIKNVNSSPIPSKCVSFDIAGGQFYLAPGDKLEKTIPNLSPHYTIQINLQLFKIDTWNNENFELLVDDQIYNQTVLKSTGVYSICGYTGLERIVNIGITLPHSSSSCKITMRTNQYSASVSAYWGIRAFTLYLAKCCNGCDQCLGPLKTDCTHCSSGWITYNNLCINSPFYLLSQVLINQVQDPHSDERIPIEINILETNQQIVTQGTFTYSINNSQKILNFRIYVKCYANKKFQSYFIKCFQCQSQIEQQFSDVCYGANTFIIYNARFQVSEQDLIINTSNTECSIYQVATAANESVQIKILEILQQNV</sequence>
<name>A0ECN6_PARTE</name>
<keyword evidence="3" id="KW-1185">Reference proteome</keyword>
<dbReference type="SUPFAM" id="SSF57184">
    <property type="entry name" value="Growth factor receptor domain"/>
    <property type="match status" value="1"/>
</dbReference>
<proteinExistence type="predicted"/>
<dbReference type="HOGENOM" id="CLU_527312_0_0_1"/>
<dbReference type="OMA" id="WIDAFEP"/>
<evidence type="ECO:0000256" key="1">
    <source>
        <dbReference type="SAM" id="SignalP"/>
    </source>
</evidence>
<dbReference type="GeneID" id="5046235"/>
<gene>
    <name evidence="2" type="ORF">GSPATT00003922001</name>
</gene>
<dbReference type="RefSeq" id="XP_001460450.1">
    <property type="nucleotide sequence ID" value="XM_001460413.1"/>
</dbReference>
<dbReference type="PANTHER" id="PTHR39767">
    <property type="entry name" value="CALCIUM/CALMODULIN-BINDING MEMBRANE PROTEIN PCM4-RELATED"/>
    <property type="match status" value="1"/>
</dbReference>
<dbReference type="EMBL" id="CT868671">
    <property type="protein sequence ID" value="CAK93053.1"/>
    <property type="molecule type" value="Genomic_DNA"/>
</dbReference>
<reference evidence="2 3" key="1">
    <citation type="journal article" date="2006" name="Nature">
        <title>Global trends of whole-genome duplications revealed by the ciliate Paramecium tetraurelia.</title>
        <authorList>
            <consortium name="Genoscope"/>
            <person name="Aury J.-M."/>
            <person name="Jaillon O."/>
            <person name="Duret L."/>
            <person name="Noel B."/>
            <person name="Jubin C."/>
            <person name="Porcel B.M."/>
            <person name="Segurens B."/>
            <person name="Daubin V."/>
            <person name="Anthouard V."/>
            <person name="Aiach N."/>
            <person name="Arnaiz O."/>
            <person name="Billaut A."/>
            <person name="Beisson J."/>
            <person name="Blanc I."/>
            <person name="Bouhouche K."/>
            <person name="Camara F."/>
            <person name="Duharcourt S."/>
            <person name="Guigo R."/>
            <person name="Gogendeau D."/>
            <person name="Katinka M."/>
            <person name="Keller A.-M."/>
            <person name="Kissmehl R."/>
            <person name="Klotz C."/>
            <person name="Koll F."/>
            <person name="Le Moue A."/>
            <person name="Lepere C."/>
            <person name="Malinsky S."/>
            <person name="Nowacki M."/>
            <person name="Nowak J.K."/>
            <person name="Plattner H."/>
            <person name="Poulain J."/>
            <person name="Ruiz F."/>
            <person name="Serrano V."/>
            <person name="Zagulski M."/>
            <person name="Dessen P."/>
            <person name="Betermier M."/>
            <person name="Weissenbach J."/>
            <person name="Scarpelli C."/>
            <person name="Schachter V."/>
            <person name="Sperling L."/>
            <person name="Meyer E."/>
            <person name="Cohen J."/>
            <person name="Wincker P."/>
        </authorList>
    </citation>
    <scope>NUCLEOTIDE SEQUENCE [LARGE SCALE GENOMIC DNA]</scope>
    <source>
        <strain evidence="2 3">Stock d4-2</strain>
    </source>
</reference>
<keyword evidence="1" id="KW-0732">Signal</keyword>
<feature type="signal peptide" evidence="1">
    <location>
        <begin position="1"/>
        <end position="19"/>
    </location>
</feature>
<dbReference type="InterPro" id="IPR009030">
    <property type="entry name" value="Growth_fac_rcpt_cys_sf"/>
</dbReference>
<organism evidence="2 3">
    <name type="scientific">Paramecium tetraurelia</name>
    <dbReference type="NCBI Taxonomy" id="5888"/>
    <lineage>
        <taxon>Eukaryota</taxon>
        <taxon>Sar</taxon>
        <taxon>Alveolata</taxon>
        <taxon>Ciliophora</taxon>
        <taxon>Intramacronucleata</taxon>
        <taxon>Oligohymenophorea</taxon>
        <taxon>Peniculida</taxon>
        <taxon>Parameciidae</taxon>
        <taxon>Paramecium</taxon>
    </lineage>
</organism>
<accession>A0ECN6</accession>